<dbReference type="EMBL" id="MW286266">
    <property type="protein sequence ID" value="QQO90773.1"/>
    <property type="molecule type" value="Genomic_DNA"/>
</dbReference>
<protein>
    <submittedName>
        <fullName evidence="1">Uncharacterized protein</fullName>
    </submittedName>
</protein>
<keyword evidence="2" id="KW-1185">Reference proteome</keyword>
<accession>A0A7T8EQD4</accession>
<reference evidence="1 2" key="1">
    <citation type="submission" date="2020-11" db="EMBL/GenBank/DDBJ databases">
        <authorList>
            <person name="Joergensen J.B."/>
            <person name="Djurhuus A.M."/>
            <person name="Carstens A.B."/>
            <person name="Kot W."/>
            <person name="Neve H."/>
            <person name="Morris C.E."/>
            <person name="Hansen L.H."/>
        </authorList>
    </citation>
    <scope>NUCLEOTIDE SEQUENCE [LARGE SCALE GENOMIC DNA]</scope>
</reference>
<dbReference type="Proteomes" id="UP000595692">
    <property type="component" value="Segment"/>
</dbReference>
<name>A0A7T8EQD4_9CAUD</name>
<organism evidence="1 2">
    <name type="scientific">Pseudomonas phage Bertil</name>
    <dbReference type="NCBI Taxonomy" id="2801385"/>
    <lineage>
        <taxon>Viruses</taxon>
        <taxon>Duplodnaviria</taxon>
        <taxon>Heunggongvirae</taxon>
        <taxon>Uroviricota</taxon>
        <taxon>Caudoviricetes</taxon>
        <taxon>Autographivirales</taxon>
        <taxon>Autoscriptoviridae</taxon>
        <taxon>Bertilvirus</taxon>
        <taxon>Bertilvirus bertil</taxon>
    </lineage>
</organism>
<proteinExistence type="predicted"/>
<evidence type="ECO:0000313" key="2">
    <source>
        <dbReference type="Proteomes" id="UP000595692"/>
    </source>
</evidence>
<sequence length="144" mass="15859">MQTFKLSLAVAMTVVVPKEFLAEARKEAQAEDASLFLKTMQDKYPEDDDQFMLAVVKNAFRSNIRRDQLNFMMRSGIGGAVSPVQIISEEIHAGKGAVAEFANATDPDKVVAEVEPKAEQVRIDKTSPGVLVQGLVHKRAERAE</sequence>
<evidence type="ECO:0000313" key="1">
    <source>
        <dbReference type="EMBL" id="QQO90773.1"/>
    </source>
</evidence>